<keyword evidence="3 9" id="KW-0689">Ribosomal protein</keyword>
<dbReference type="GO" id="GO:0003735">
    <property type="term" value="F:structural constituent of ribosome"/>
    <property type="evidence" value="ECO:0007669"/>
    <property type="project" value="InterPro"/>
</dbReference>
<sequence length="224" mass="25701">MELYPPGPSIYKDPSAFDVRGKYAFESTQSNKQSQVQDNQPKALYTRGSHKKLNRRPKVRPPKIVYPEDRLRERFYKDHPFELNQPISLVERNIATKQKYESISDYSPFGISGESVIRRQLFLMHGADGSEGLTEDQAYTIACSEFYQARAEKELETRIAGQEAKQHGHFSRVVGKDSDKNVSNINRIHSLLSKTLEWEKLLESEQVIAKRNEMSSTNSSLLGF</sequence>
<dbReference type="CDD" id="cd23701">
    <property type="entry name" value="At1g26750"/>
    <property type="match status" value="1"/>
</dbReference>
<feature type="compositionally biased region" description="Polar residues" evidence="8">
    <location>
        <begin position="27"/>
        <end position="40"/>
    </location>
</feature>
<reference evidence="10" key="1">
    <citation type="submission" date="2017-01" db="EMBL/GenBank/DDBJ databases">
        <authorList>
            <person name="Wang Y."/>
            <person name="White M."/>
            <person name="Kvist S."/>
            <person name="Moncalvo J.-M."/>
        </authorList>
    </citation>
    <scope>NUCLEOTIDE SEQUENCE [LARGE SCALE GENOMIC DNA]</scope>
    <source>
        <strain evidence="10">COL-18-3</strain>
    </source>
</reference>
<name>A0A1R1PVF1_ZANCU</name>
<evidence type="ECO:0000256" key="6">
    <source>
        <dbReference type="ARBA" id="ARBA00035137"/>
    </source>
</evidence>
<dbReference type="Pfam" id="PF13741">
    <property type="entry name" value="MRP-S25"/>
    <property type="match status" value="1"/>
</dbReference>
<evidence type="ECO:0000313" key="10">
    <source>
        <dbReference type="Proteomes" id="UP000188320"/>
    </source>
</evidence>
<comment type="subcellular location">
    <subcellularLocation>
        <location evidence="1">Mitochondrion</location>
    </subcellularLocation>
</comment>
<evidence type="ECO:0000313" key="9">
    <source>
        <dbReference type="EMBL" id="OMH84957.1"/>
    </source>
</evidence>
<dbReference type="PANTHER" id="PTHR37799:SF1">
    <property type="entry name" value="SMALL RIBOSOMAL SUBUNIT PROTEIN MS23"/>
    <property type="match status" value="1"/>
</dbReference>
<dbReference type="GO" id="GO:0005763">
    <property type="term" value="C:mitochondrial small ribosomal subunit"/>
    <property type="evidence" value="ECO:0007669"/>
    <property type="project" value="InterPro"/>
</dbReference>
<evidence type="ECO:0000256" key="3">
    <source>
        <dbReference type="ARBA" id="ARBA00022980"/>
    </source>
</evidence>
<dbReference type="InterPro" id="IPR016939">
    <property type="entry name" value="Ribosomal_mS23_fun"/>
</dbReference>
<organism evidence="9 10">
    <name type="scientific">Zancudomyces culisetae</name>
    <name type="common">Gut fungus</name>
    <name type="synonym">Smittium culisetae</name>
    <dbReference type="NCBI Taxonomy" id="1213189"/>
    <lineage>
        <taxon>Eukaryota</taxon>
        <taxon>Fungi</taxon>
        <taxon>Fungi incertae sedis</taxon>
        <taxon>Zoopagomycota</taxon>
        <taxon>Kickxellomycotina</taxon>
        <taxon>Harpellomycetes</taxon>
        <taxon>Harpellales</taxon>
        <taxon>Legeriomycetaceae</taxon>
        <taxon>Zancudomyces</taxon>
    </lineage>
</organism>
<accession>A0A1R1PVF1</accession>
<proteinExistence type="inferred from homology"/>
<evidence type="ECO:0000256" key="2">
    <source>
        <dbReference type="ARBA" id="ARBA00009864"/>
    </source>
</evidence>
<dbReference type="EMBL" id="LSSK01000126">
    <property type="protein sequence ID" value="OMH84957.1"/>
    <property type="molecule type" value="Genomic_DNA"/>
</dbReference>
<gene>
    <name evidence="9" type="ORF">AX774_g1508</name>
</gene>
<protein>
    <recommendedName>
        <fullName evidence="6">Small ribosomal subunit protein mS23</fullName>
    </recommendedName>
    <alternativeName>
        <fullName evidence="7">37S ribosomal protein S25, mitochondrial</fullName>
    </alternativeName>
</protein>
<dbReference type="PANTHER" id="PTHR37799">
    <property type="entry name" value="37S RIBOSOMAL PROTEIN S25, MITOCHONDRIAL"/>
    <property type="match status" value="1"/>
</dbReference>
<evidence type="ECO:0000256" key="1">
    <source>
        <dbReference type="ARBA" id="ARBA00004173"/>
    </source>
</evidence>
<dbReference type="OrthoDB" id="5542239at2759"/>
<evidence type="ECO:0000256" key="4">
    <source>
        <dbReference type="ARBA" id="ARBA00023128"/>
    </source>
</evidence>
<feature type="region of interest" description="Disordered" evidence="8">
    <location>
        <begin position="27"/>
        <end position="60"/>
    </location>
</feature>
<dbReference type="Proteomes" id="UP000188320">
    <property type="component" value="Unassembled WGS sequence"/>
</dbReference>
<dbReference type="InterPro" id="IPR059242">
    <property type="entry name" value="mS23_dom"/>
</dbReference>
<comment type="caution">
    <text evidence="9">The sequence shown here is derived from an EMBL/GenBank/DDBJ whole genome shotgun (WGS) entry which is preliminary data.</text>
</comment>
<evidence type="ECO:0000256" key="8">
    <source>
        <dbReference type="SAM" id="MobiDB-lite"/>
    </source>
</evidence>
<evidence type="ECO:0000256" key="7">
    <source>
        <dbReference type="ARBA" id="ARBA00035421"/>
    </source>
</evidence>
<evidence type="ECO:0000256" key="5">
    <source>
        <dbReference type="ARBA" id="ARBA00023274"/>
    </source>
</evidence>
<feature type="compositionally biased region" description="Basic residues" evidence="8">
    <location>
        <begin position="48"/>
        <end position="60"/>
    </location>
</feature>
<keyword evidence="5" id="KW-0687">Ribonucleoprotein</keyword>
<comment type="similarity">
    <text evidence="2">Belongs to the mitochondrion-specific ribosomal protein mS23 family.</text>
</comment>
<keyword evidence="4" id="KW-0496">Mitochondrion</keyword>
<keyword evidence="10" id="KW-1185">Reference proteome</keyword>
<dbReference type="AlphaFoldDB" id="A0A1R1PVF1"/>